<gene>
    <name evidence="2" type="ORF">ILYODFUR_026556</name>
</gene>
<reference evidence="2 3" key="1">
    <citation type="submission" date="2021-06" db="EMBL/GenBank/DDBJ databases">
        <authorList>
            <person name="Palmer J.M."/>
        </authorList>
    </citation>
    <scope>NUCLEOTIDE SEQUENCE [LARGE SCALE GENOMIC DNA]</scope>
    <source>
        <strain evidence="3">if_2019</strain>
        <tissue evidence="2">Muscle</tissue>
    </source>
</reference>
<sequence>MEDFWAGVLWAIKIWLYLIISLIMIPAMFGFSLGISETYMNILVRTLEWATLNIQQANAEEEKVNASASNGEYIPI</sequence>
<dbReference type="EMBL" id="JAHRIQ010003378">
    <property type="protein sequence ID" value="MEQ2222449.1"/>
    <property type="molecule type" value="Genomic_DNA"/>
</dbReference>
<keyword evidence="1" id="KW-1133">Transmembrane helix</keyword>
<evidence type="ECO:0008006" key="4">
    <source>
        <dbReference type="Google" id="ProtNLM"/>
    </source>
</evidence>
<comment type="caution">
    <text evidence="2">The sequence shown here is derived from an EMBL/GenBank/DDBJ whole genome shotgun (WGS) entry which is preliminary data.</text>
</comment>
<keyword evidence="3" id="KW-1185">Reference proteome</keyword>
<evidence type="ECO:0000256" key="1">
    <source>
        <dbReference type="SAM" id="Phobius"/>
    </source>
</evidence>
<evidence type="ECO:0000313" key="3">
    <source>
        <dbReference type="Proteomes" id="UP001482620"/>
    </source>
</evidence>
<protein>
    <recommendedName>
        <fullName evidence="4">TMhelix containing protein</fullName>
    </recommendedName>
</protein>
<dbReference type="Proteomes" id="UP001482620">
    <property type="component" value="Unassembled WGS sequence"/>
</dbReference>
<name>A0ABV0SQ64_9TELE</name>
<organism evidence="2 3">
    <name type="scientific">Ilyodon furcidens</name>
    <name type="common">goldbreast splitfin</name>
    <dbReference type="NCBI Taxonomy" id="33524"/>
    <lineage>
        <taxon>Eukaryota</taxon>
        <taxon>Metazoa</taxon>
        <taxon>Chordata</taxon>
        <taxon>Craniata</taxon>
        <taxon>Vertebrata</taxon>
        <taxon>Euteleostomi</taxon>
        <taxon>Actinopterygii</taxon>
        <taxon>Neopterygii</taxon>
        <taxon>Teleostei</taxon>
        <taxon>Neoteleostei</taxon>
        <taxon>Acanthomorphata</taxon>
        <taxon>Ovalentaria</taxon>
        <taxon>Atherinomorphae</taxon>
        <taxon>Cyprinodontiformes</taxon>
        <taxon>Goodeidae</taxon>
        <taxon>Ilyodon</taxon>
    </lineage>
</organism>
<evidence type="ECO:0000313" key="2">
    <source>
        <dbReference type="EMBL" id="MEQ2222449.1"/>
    </source>
</evidence>
<feature type="transmembrane region" description="Helical" evidence="1">
    <location>
        <begin position="14"/>
        <end position="35"/>
    </location>
</feature>
<proteinExistence type="predicted"/>
<accession>A0ABV0SQ64</accession>
<keyword evidence="1" id="KW-0812">Transmembrane</keyword>
<keyword evidence="1" id="KW-0472">Membrane</keyword>